<evidence type="ECO:0000313" key="2">
    <source>
        <dbReference type="EMBL" id="RVU26601.1"/>
    </source>
</evidence>
<dbReference type="Proteomes" id="UP000282832">
    <property type="component" value="Unassembled WGS sequence"/>
</dbReference>
<dbReference type="Pfam" id="PF20498">
    <property type="entry name" value="DUF6728"/>
    <property type="match status" value="1"/>
</dbReference>
<name>A0A437PWG7_9BACT</name>
<dbReference type="InterPro" id="IPR046615">
    <property type="entry name" value="DUF6728"/>
</dbReference>
<reference evidence="2 3" key="1">
    <citation type="submission" date="2019-01" db="EMBL/GenBank/DDBJ databases">
        <authorList>
            <person name="Chen W.-M."/>
        </authorList>
    </citation>
    <scope>NUCLEOTIDE SEQUENCE [LARGE SCALE GENOMIC DNA]</scope>
    <source>
        <strain evidence="2 3">FSY-15</strain>
    </source>
</reference>
<feature type="transmembrane region" description="Helical" evidence="1">
    <location>
        <begin position="39"/>
        <end position="60"/>
    </location>
</feature>
<comment type="caution">
    <text evidence="2">The sequence shown here is derived from an EMBL/GenBank/DDBJ whole genome shotgun (WGS) entry which is preliminary data.</text>
</comment>
<keyword evidence="3" id="KW-1185">Reference proteome</keyword>
<keyword evidence="1" id="KW-0472">Membrane</keyword>
<dbReference type="OrthoDB" id="886459at2"/>
<accession>A0A437PWG7</accession>
<dbReference type="EMBL" id="SACY01000001">
    <property type="protein sequence ID" value="RVU26601.1"/>
    <property type="molecule type" value="Genomic_DNA"/>
</dbReference>
<sequence length="63" mass="7746">MSRIKDQFKLGELFYYFIRVFKKPKEGEKRNFNLRAMHTINKISIIMFLICLIVIIYRFVTRN</sequence>
<dbReference type="AlphaFoldDB" id="A0A437PWG7"/>
<gene>
    <name evidence="2" type="ORF">EOJ36_01000</name>
</gene>
<protein>
    <submittedName>
        <fullName evidence="2">Uncharacterized protein</fullName>
    </submittedName>
</protein>
<evidence type="ECO:0000313" key="3">
    <source>
        <dbReference type="Proteomes" id="UP000282832"/>
    </source>
</evidence>
<proteinExistence type="predicted"/>
<evidence type="ECO:0000256" key="1">
    <source>
        <dbReference type="SAM" id="Phobius"/>
    </source>
</evidence>
<dbReference type="RefSeq" id="WP_127802153.1">
    <property type="nucleotide sequence ID" value="NZ_SACY01000001.1"/>
</dbReference>
<organism evidence="2 3">
    <name type="scientific">Sandaracinomonas limnophila</name>
    <dbReference type="NCBI Taxonomy" id="1862386"/>
    <lineage>
        <taxon>Bacteria</taxon>
        <taxon>Pseudomonadati</taxon>
        <taxon>Bacteroidota</taxon>
        <taxon>Cytophagia</taxon>
        <taxon>Cytophagales</taxon>
        <taxon>Flectobacillaceae</taxon>
        <taxon>Sandaracinomonas</taxon>
    </lineage>
</organism>
<keyword evidence="1" id="KW-0812">Transmembrane</keyword>
<keyword evidence="1" id="KW-1133">Transmembrane helix</keyword>